<gene>
    <name evidence="1" type="ORF">FPZ45_17155</name>
</gene>
<dbReference type="AlphaFoldDB" id="A0A559JDM1"/>
<name>A0A559JDM1_9BACL</name>
<keyword evidence="2" id="KW-1185">Reference proteome</keyword>
<evidence type="ECO:0000313" key="2">
    <source>
        <dbReference type="Proteomes" id="UP000316330"/>
    </source>
</evidence>
<evidence type="ECO:0008006" key="3">
    <source>
        <dbReference type="Google" id="ProtNLM"/>
    </source>
</evidence>
<organism evidence="1 2">
    <name type="scientific">Cohnella terricola</name>
    <dbReference type="NCBI Taxonomy" id="1289167"/>
    <lineage>
        <taxon>Bacteria</taxon>
        <taxon>Bacillati</taxon>
        <taxon>Bacillota</taxon>
        <taxon>Bacilli</taxon>
        <taxon>Bacillales</taxon>
        <taxon>Paenibacillaceae</taxon>
        <taxon>Cohnella</taxon>
    </lineage>
</organism>
<accession>A0A559JDM1</accession>
<comment type="caution">
    <text evidence="1">The sequence shown here is derived from an EMBL/GenBank/DDBJ whole genome shotgun (WGS) entry which is preliminary data.</text>
</comment>
<reference evidence="1 2" key="1">
    <citation type="submission" date="2019-07" db="EMBL/GenBank/DDBJ databases">
        <authorList>
            <person name="Kim J."/>
        </authorList>
    </citation>
    <scope>NUCLEOTIDE SEQUENCE [LARGE SCALE GENOMIC DNA]</scope>
    <source>
        <strain evidence="1 2">G13</strain>
    </source>
</reference>
<dbReference type="EMBL" id="VNJJ01000010">
    <property type="protein sequence ID" value="TVX97972.1"/>
    <property type="molecule type" value="Genomic_DNA"/>
</dbReference>
<dbReference type="OrthoDB" id="2626073at2"/>
<sequence length="145" mass="15177">MAGVAIDGSQITPTIKPGHVIYEIYANYGIFGWQYAGDGSTGARITGVVSAPTSKMKLSGSNVAKVGDETIEQWEAYPPIPPSNDSVQYFPRGRTFDTGKGKIISGSAKGTLEGKPIALIGSVVKTCLDTETTIASGNDKESFAT</sequence>
<dbReference type="Proteomes" id="UP000316330">
    <property type="component" value="Unassembled WGS sequence"/>
</dbReference>
<evidence type="ECO:0000313" key="1">
    <source>
        <dbReference type="EMBL" id="TVX97972.1"/>
    </source>
</evidence>
<protein>
    <recommendedName>
        <fullName evidence="3">PAAR motif-containing protein</fullName>
    </recommendedName>
</protein>
<dbReference type="RefSeq" id="WP_144704525.1">
    <property type="nucleotide sequence ID" value="NZ_VNJJ01000010.1"/>
</dbReference>
<proteinExistence type="predicted"/>